<dbReference type="Proteomes" id="UP001055460">
    <property type="component" value="Chromosome"/>
</dbReference>
<name>A0A9Q8YAR0_ENSAD</name>
<dbReference type="EMBL" id="CP098807">
    <property type="protein sequence ID" value="USJ24831.1"/>
    <property type="molecule type" value="Genomic_DNA"/>
</dbReference>
<proteinExistence type="predicted"/>
<reference evidence="1" key="1">
    <citation type="submission" date="2022-06" db="EMBL/GenBank/DDBJ databases">
        <title>Physiological and biochemical characterization and genomic elucidation of a strain of the genus Ensifer adhaerens M8 that combines arsenic oxidation and chromium reduction.</title>
        <authorList>
            <person name="Li X."/>
            <person name="Yu c."/>
        </authorList>
    </citation>
    <scope>NUCLEOTIDE SEQUENCE</scope>
    <source>
        <strain evidence="1">M8</strain>
    </source>
</reference>
<accession>A0A9Q8YAR0</accession>
<gene>
    <name evidence="1" type="ORF">NE863_07680</name>
</gene>
<dbReference type="OrthoDB" id="7744280at2"/>
<dbReference type="AlphaFoldDB" id="A0A9Q8YAR0"/>
<dbReference type="RefSeq" id="WP_090293831.1">
    <property type="nucleotide sequence ID" value="NZ_CAXURO020000001.1"/>
</dbReference>
<sequence>MTGRDGKFGIAVRLIAVFALVFLTFAHKPLSAKTLSPAEISAYQLPDGTIAEICFGMDGVDHESGKGQAMAPVCEACRLSGSILLPAPPTESVRAETGAWQVSTVVAEYATPHPHLRLLPPSRGPPARS</sequence>
<protein>
    <recommendedName>
        <fullName evidence="3">DUF2946 domain-containing protein</fullName>
    </recommendedName>
</protein>
<evidence type="ECO:0000313" key="2">
    <source>
        <dbReference type="Proteomes" id="UP001055460"/>
    </source>
</evidence>
<organism evidence="1 2">
    <name type="scientific">Ensifer adhaerens</name>
    <name type="common">Sinorhizobium morelense</name>
    <dbReference type="NCBI Taxonomy" id="106592"/>
    <lineage>
        <taxon>Bacteria</taxon>
        <taxon>Pseudomonadati</taxon>
        <taxon>Pseudomonadota</taxon>
        <taxon>Alphaproteobacteria</taxon>
        <taxon>Hyphomicrobiales</taxon>
        <taxon>Rhizobiaceae</taxon>
        <taxon>Sinorhizobium/Ensifer group</taxon>
        <taxon>Ensifer</taxon>
    </lineage>
</organism>
<evidence type="ECO:0000313" key="1">
    <source>
        <dbReference type="EMBL" id="USJ24831.1"/>
    </source>
</evidence>
<evidence type="ECO:0008006" key="3">
    <source>
        <dbReference type="Google" id="ProtNLM"/>
    </source>
</evidence>